<dbReference type="AlphaFoldDB" id="A0A9D6YUX7"/>
<dbReference type="EMBL" id="JACRKR010000020">
    <property type="protein sequence ID" value="MBI5078469.1"/>
    <property type="molecule type" value="Genomic_DNA"/>
</dbReference>
<organism evidence="1 2">
    <name type="scientific">Candidatus Saganbacteria bacterium</name>
    <dbReference type="NCBI Taxonomy" id="2575572"/>
    <lineage>
        <taxon>Bacteria</taxon>
        <taxon>Bacillati</taxon>
        <taxon>Saganbacteria</taxon>
    </lineage>
</organism>
<name>A0A9D6YUX7_UNCSA</name>
<comment type="caution">
    <text evidence="1">The sequence shown here is derived from an EMBL/GenBank/DDBJ whole genome shotgun (WGS) entry which is preliminary data.</text>
</comment>
<proteinExistence type="predicted"/>
<evidence type="ECO:0000313" key="1">
    <source>
        <dbReference type="EMBL" id="MBI5078469.1"/>
    </source>
</evidence>
<feature type="non-terminal residue" evidence="1">
    <location>
        <position position="1"/>
    </location>
</feature>
<reference evidence="1" key="1">
    <citation type="submission" date="2020-07" db="EMBL/GenBank/DDBJ databases">
        <title>Huge and variable diversity of episymbiotic CPR bacteria and DPANN archaea in groundwater ecosystems.</title>
        <authorList>
            <person name="He C.Y."/>
            <person name="Keren R."/>
            <person name="Whittaker M."/>
            <person name="Farag I.F."/>
            <person name="Doudna J."/>
            <person name="Cate J.H.D."/>
            <person name="Banfield J.F."/>
        </authorList>
    </citation>
    <scope>NUCLEOTIDE SEQUENCE</scope>
    <source>
        <strain evidence="1">NC_groundwater_1860_Pr3_B-0.1um_51_7</strain>
    </source>
</reference>
<dbReference type="Proteomes" id="UP000808761">
    <property type="component" value="Unassembled WGS sequence"/>
</dbReference>
<accession>A0A9D6YUX7</accession>
<gene>
    <name evidence="1" type="ORF">HZB08_00400</name>
</gene>
<protein>
    <submittedName>
        <fullName evidence="1">Uncharacterized protein</fullName>
    </submittedName>
</protein>
<sequence length="59" mass="6651">TAVAAAASYFLDNWSPEDIVYSLFFKLHCYDLMVSYRSLRREFALGFSLAGLPADQVGR</sequence>
<evidence type="ECO:0000313" key="2">
    <source>
        <dbReference type="Proteomes" id="UP000808761"/>
    </source>
</evidence>